<dbReference type="GO" id="GO:0005198">
    <property type="term" value="F:structural molecule activity"/>
    <property type="evidence" value="ECO:0007669"/>
    <property type="project" value="UniProtKB-UniRule"/>
</dbReference>
<keyword evidence="3" id="KW-0964">Secreted</keyword>
<dbReference type="InterPro" id="IPR046358">
    <property type="entry name" value="Flagellin_C"/>
</dbReference>
<dbReference type="SUPFAM" id="SSF64518">
    <property type="entry name" value="Phase 1 flagellin"/>
    <property type="match status" value="1"/>
</dbReference>
<gene>
    <name evidence="6" type="ORF">EHF44_23725</name>
</gene>
<accession>A0A3G8H8H4</accession>
<dbReference type="AlphaFoldDB" id="A0A3G8H8H4"/>
<keyword evidence="6" id="KW-0966">Cell projection</keyword>
<evidence type="ECO:0000256" key="3">
    <source>
        <dbReference type="RuleBase" id="RU362073"/>
    </source>
</evidence>
<evidence type="ECO:0000256" key="1">
    <source>
        <dbReference type="ARBA" id="ARBA00005709"/>
    </source>
</evidence>
<feature type="domain" description="Flagellin C-terminal" evidence="5">
    <location>
        <begin position="308"/>
        <end position="392"/>
    </location>
</feature>
<dbReference type="Pfam" id="PF00700">
    <property type="entry name" value="Flagellin_C"/>
    <property type="match status" value="1"/>
</dbReference>
<dbReference type="Gene3D" id="6.10.280.190">
    <property type="match status" value="1"/>
</dbReference>
<evidence type="ECO:0000313" key="6">
    <source>
        <dbReference type="EMBL" id="AZG16400.1"/>
    </source>
</evidence>
<keyword evidence="6" id="KW-0282">Flagellum</keyword>
<keyword evidence="2 3" id="KW-0975">Bacterial flagellum</keyword>
<dbReference type="RefSeq" id="WP_124686130.1">
    <property type="nucleotide sequence ID" value="NZ_CP033970.1"/>
</dbReference>
<evidence type="ECO:0000259" key="4">
    <source>
        <dbReference type="Pfam" id="PF00669"/>
    </source>
</evidence>
<protein>
    <recommendedName>
        <fullName evidence="3">Flagellin</fullName>
    </recommendedName>
</protein>
<feature type="domain" description="Flagellin N-terminal" evidence="4">
    <location>
        <begin position="5"/>
        <end position="141"/>
    </location>
</feature>
<dbReference type="Gene3D" id="2.60.40.4390">
    <property type="match status" value="1"/>
</dbReference>
<proteinExistence type="inferred from homology"/>
<dbReference type="NCBIfam" id="NF005294">
    <property type="entry name" value="PRK06819.1"/>
    <property type="match status" value="1"/>
</dbReference>
<dbReference type="Gene3D" id="1.20.1330.10">
    <property type="entry name" value="f41 fragment of flagellin, N-terminal domain"/>
    <property type="match status" value="1"/>
</dbReference>
<dbReference type="Proteomes" id="UP000270411">
    <property type="component" value="Chromosome 2"/>
</dbReference>
<dbReference type="OrthoDB" id="9796789at2"/>
<dbReference type="InterPro" id="IPR001492">
    <property type="entry name" value="Flagellin"/>
</dbReference>
<name>A0A3G8H8H4_9BURK</name>
<dbReference type="EMBL" id="CP033970">
    <property type="protein sequence ID" value="AZG16400.1"/>
    <property type="molecule type" value="Genomic_DNA"/>
</dbReference>
<dbReference type="Gene3D" id="6.10.10.10">
    <property type="entry name" value="Flagellar export chaperone, C-terminal domain"/>
    <property type="match status" value="1"/>
</dbReference>
<reference evidence="7" key="1">
    <citation type="submission" date="2018-11" db="EMBL/GenBank/DDBJ databases">
        <title>FDA dAtabase for Regulatory Grade micrObial Sequences (FDA-ARGOS): Supporting development and validation of Infectious Disease Dx tests.</title>
        <authorList>
            <person name="Goldberg B."/>
            <person name="Campos J."/>
            <person name="Tallon L."/>
            <person name="Sadzewicz L."/>
            <person name="Zhao X."/>
            <person name="Vavikolanu K."/>
            <person name="Mehta A."/>
            <person name="Aluvathingal J."/>
            <person name="Nadendla S."/>
            <person name="Geyer C."/>
            <person name="Nandy P."/>
            <person name="Yan Y."/>
            <person name="Sichtig H."/>
        </authorList>
    </citation>
    <scope>NUCLEOTIDE SEQUENCE [LARGE SCALE GENOMIC DNA]</scope>
    <source>
        <strain evidence="7">FDAARGOS_614</strain>
    </source>
</reference>
<dbReference type="GO" id="GO:0005576">
    <property type="term" value="C:extracellular region"/>
    <property type="evidence" value="ECO:0007669"/>
    <property type="project" value="UniProtKB-SubCell"/>
</dbReference>
<evidence type="ECO:0000256" key="2">
    <source>
        <dbReference type="ARBA" id="ARBA00023143"/>
    </source>
</evidence>
<dbReference type="PANTHER" id="PTHR42792">
    <property type="entry name" value="FLAGELLIN"/>
    <property type="match status" value="1"/>
</dbReference>
<dbReference type="PANTHER" id="PTHR42792:SF2">
    <property type="entry name" value="FLAGELLIN"/>
    <property type="match status" value="1"/>
</dbReference>
<evidence type="ECO:0000313" key="7">
    <source>
        <dbReference type="Proteomes" id="UP000270411"/>
    </source>
</evidence>
<organism evidence="6 7">
    <name type="scientific">Cupriavidus pauculus</name>
    <dbReference type="NCBI Taxonomy" id="82633"/>
    <lineage>
        <taxon>Bacteria</taxon>
        <taxon>Pseudomonadati</taxon>
        <taxon>Pseudomonadota</taxon>
        <taxon>Betaproteobacteria</taxon>
        <taxon>Burkholderiales</taxon>
        <taxon>Burkholderiaceae</taxon>
        <taxon>Cupriavidus</taxon>
    </lineage>
</organism>
<comment type="similarity">
    <text evidence="1 3">Belongs to the bacterial flagellin family.</text>
</comment>
<evidence type="ECO:0000259" key="5">
    <source>
        <dbReference type="Pfam" id="PF00700"/>
    </source>
</evidence>
<dbReference type="Pfam" id="PF00669">
    <property type="entry name" value="Flagellin_N"/>
    <property type="match status" value="1"/>
</dbReference>
<dbReference type="PRINTS" id="PR00207">
    <property type="entry name" value="FLAGELLIN"/>
</dbReference>
<sequence>MAQVINTNILSLQTQSNLNTSQSSLNTAIQRLSSGLRINSAKDDAAGQAIANRFTANIKGLTQASRNANDGISISQTTEGALTEVNNNLQRIRELSVQAANGTNSQSDLKSVQDEIAQRLAEIDRVSAQTQFNGVKVLAKDQKMTIQVGANDSETISIDLKEITSKTLGAMGFNVNGPQGGVTAVTAGDKAVTDVFGAGATAAADATTANTTAALRTALGVSTNTGATASLVKDSNGKLFMQVALTTATNAADVKALNAKNLDDTQANVYIAIDSSMGTLNTTTGVVAIKAATTTSAVTNAATANPLATLDKALASVDALRSSLGAVQNRFESAINNLSTTINNLSASRSRIEDADYATEVSNMTRANILQQAGTSVLSQANQTTQNVLSLLR</sequence>
<comment type="subcellular location">
    <subcellularLocation>
        <location evidence="3">Secreted</location>
    </subcellularLocation>
    <subcellularLocation>
        <location evidence="3">Bacterial flagellum</location>
    </subcellularLocation>
</comment>
<dbReference type="InterPro" id="IPR001029">
    <property type="entry name" value="Flagellin_N"/>
</dbReference>
<dbReference type="GO" id="GO:0009288">
    <property type="term" value="C:bacterial-type flagellum"/>
    <property type="evidence" value="ECO:0007669"/>
    <property type="project" value="UniProtKB-SubCell"/>
</dbReference>
<comment type="function">
    <text evidence="3">Flagellin is the subunit protein which polymerizes to form the filaments of bacterial flagella.</text>
</comment>
<dbReference type="KEGG" id="cpau:EHF44_23725"/>
<keyword evidence="6" id="KW-0969">Cilium</keyword>
<dbReference type="InterPro" id="IPR042187">
    <property type="entry name" value="Flagellin_C_sub2"/>
</dbReference>